<keyword evidence="2" id="KW-1133">Transmembrane helix</keyword>
<dbReference type="eggNOG" id="COG2885">
    <property type="taxonomic scope" value="Bacteria"/>
</dbReference>
<organism evidence="4 5">
    <name type="scientific">Paraglaciecola arctica BSs20135</name>
    <dbReference type="NCBI Taxonomy" id="493475"/>
    <lineage>
        <taxon>Bacteria</taxon>
        <taxon>Pseudomonadati</taxon>
        <taxon>Pseudomonadota</taxon>
        <taxon>Gammaproteobacteria</taxon>
        <taxon>Alteromonadales</taxon>
        <taxon>Alteromonadaceae</taxon>
        <taxon>Paraglaciecola</taxon>
    </lineage>
</organism>
<evidence type="ECO:0000256" key="2">
    <source>
        <dbReference type="SAM" id="Phobius"/>
    </source>
</evidence>
<reference evidence="4 5" key="1">
    <citation type="journal article" date="2017" name="Antonie Van Leeuwenhoek">
        <title>Rhizobium rhizosphaerae sp. nov., a novel species isolated from rice rhizosphere.</title>
        <authorList>
            <person name="Zhao J.J."/>
            <person name="Zhang J."/>
            <person name="Zhang R.J."/>
            <person name="Zhang C.W."/>
            <person name="Yin H.Q."/>
            <person name="Zhang X.X."/>
        </authorList>
    </citation>
    <scope>NUCLEOTIDE SEQUENCE [LARGE SCALE GENOMIC DNA]</scope>
    <source>
        <strain evidence="4 5">BSs20135</strain>
    </source>
</reference>
<proteinExistence type="predicted"/>
<evidence type="ECO:0000256" key="1">
    <source>
        <dbReference type="PROSITE-ProRule" id="PRU00473"/>
    </source>
</evidence>
<evidence type="ECO:0000313" key="5">
    <source>
        <dbReference type="Proteomes" id="UP000006327"/>
    </source>
</evidence>
<protein>
    <submittedName>
        <fullName evidence="4">OmpA/MotB protein</fullName>
    </submittedName>
</protein>
<keyword evidence="2" id="KW-0812">Transmembrane</keyword>
<evidence type="ECO:0000313" key="4">
    <source>
        <dbReference type="EMBL" id="GAC19078.1"/>
    </source>
</evidence>
<dbReference type="InterPro" id="IPR006665">
    <property type="entry name" value="OmpA-like"/>
</dbReference>
<dbReference type="PROSITE" id="PS51123">
    <property type="entry name" value="OMPA_2"/>
    <property type="match status" value="1"/>
</dbReference>
<dbReference type="RefSeq" id="WP_007619492.1">
    <property type="nucleotide sequence ID" value="NZ_BAEO01000027.1"/>
</dbReference>
<dbReference type="Proteomes" id="UP000006327">
    <property type="component" value="Unassembled WGS sequence"/>
</dbReference>
<evidence type="ECO:0000259" key="3">
    <source>
        <dbReference type="PROSITE" id="PS51123"/>
    </source>
</evidence>
<dbReference type="Gene3D" id="3.30.1330.60">
    <property type="entry name" value="OmpA-like domain"/>
    <property type="match status" value="1"/>
</dbReference>
<dbReference type="Pfam" id="PF00691">
    <property type="entry name" value="OmpA"/>
    <property type="match status" value="1"/>
</dbReference>
<dbReference type="EMBL" id="BAEO01000027">
    <property type="protein sequence ID" value="GAC19078.1"/>
    <property type="molecule type" value="Genomic_DNA"/>
</dbReference>
<comment type="caution">
    <text evidence="4">The sequence shown here is derived from an EMBL/GenBank/DDBJ whole genome shotgun (WGS) entry which is preliminary data.</text>
</comment>
<dbReference type="GO" id="GO:0016020">
    <property type="term" value="C:membrane"/>
    <property type="evidence" value="ECO:0007669"/>
    <property type="project" value="UniProtKB-UniRule"/>
</dbReference>
<dbReference type="AlphaFoldDB" id="K6YR04"/>
<name>K6YR04_9ALTE</name>
<keyword evidence="1 2" id="KW-0472">Membrane</keyword>
<keyword evidence="5" id="KW-1185">Reference proteome</keyword>
<dbReference type="SUPFAM" id="SSF103088">
    <property type="entry name" value="OmpA-like"/>
    <property type="match status" value="1"/>
</dbReference>
<dbReference type="STRING" id="493475.GARC_2111"/>
<dbReference type="OrthoDB" id="5347798at2"/>
<feature type="transmembrane region" description="Helical" evidence="2">
    <location>
        <begin position="294"/>
        <end position="312"/>
    </location>
</feature>
<accession>K6YR04</accession>
<dbReference type="InterPro" id="IPR036737">
    <property type="entry name" value="OmpA-like_sf"/>
</dbReference>
<gene>
    <name evidence="4" type="ORF">GARC_2111</name>
</gene>
<sequence length="587" mass="65398">MAHSNEQQPNKPDTQQMRQIRELVLGSNGQHVTKTIKDNARELVSEVFSEALHDRERQDGSVNKVLLPLVEKSVEKSIEANSERFVGYLYPLIGSLVRKYVTAFITELLEKTNTLIENSLTLKGLSWRFKAWQSGVTFSQYAASQTFAFRVEQVFLIHRETGLLLNSVSLGLELKADADMVSSMLTAINDFVSDSFTSNSGKIEQNLDVVRTDDFTLLLKKGPKASVVAAITGNMPQGVANQLQQTLEEIHKLYDKELDNFNGDSIPFNNSEHQLRDCLMTVLKPESNTDKRPWMALTVVLLVLIGCGFLLVKRWQSHELMNQVSAIDKAPGILLTNIDTLGLEQIQLEVLRDPAALSVQEWLEQQSIDSSRVILKERAYLSLDPSLIKHKTELVVARYSNVTIDWVDNSPKFKGKSTNLNKLLLQAELAKLVGLNFQATLLDDLIIEGTENTAANDPELIRAILDLNIAKIDRVSISFEPGKSDLSELDLEKLIDIKEQFNNLIEIAEQQELSLGLIIMGASDTVGTASFNKILSQKRADVVKLKLQDLGVAANRLNAIGLGVIKLKTTKEGARKVLFNVVYFEGG</sequence>
<feature type="domain" description="OmpA-like" evidence="3">
    <location>
        <begin position="466"/>
        <end position="587"/>
    </location>
</feature>